<dbReference type="Gene3D" id="3.40.30.10">
    <property type="entry name" value="Glutaredoxin"/>
    <property type="match status" value="1"/>
</dbReference>
<dbReference type="EMBL" id="CAIIXF020000010">
    <property type="protein sequence ID" value="CAH1797886.1"/>
    <property type="molecule type" value="Genomic_DNA"/>
</dbReference>
<evidence type="ECO:0000313" key="3">
    <source>
        <dbReference type="Proteomes" id="UP000749559"/>
    </source>
</evidence>
<dbReference type="OrthoDB" id="418495at2759"/>
<dbReference type="GO" id="GO:0015038">
    <property type="term" value="F:glutathione disulfide oxidoreductase activity"/>
    <property type="evidence" value="ECO:0007669"/>
    <property type="project" value="TreeGrafter"/>
</dbReference>
<organism evidence="2 3">
    <name type="scientific">Owenia fusiformis</name>
    <name type="common">Polychaete worm</name>
    <dbReference type="NCBI Taxonomy" id="6347"/>
    <lineage>
        <taxon>Eukaryota</taxon>
        <taxon>Metazoa</taxon>
        <taxon>Spiralia</taxon>
        <taxon>Lophotrochozoa</taxon>
        <taxon>Annelida</taxon>
        <taxon>Polychaeta</taxon>
        <taxon>Sedentaria</taxon>
        <taxon>Canalipalpata</taxon>
        <taxon>Sabellida</taxon>
        <taxon>Oweniida</taxon>
        <taxon>Oweniidae</taxon>
        <taxon>Owenia</taxon>
    </lineage>
</organism>
<dbReference type="InterPro" id="IPR014025">
    <property type="entry name" value="Glutaredoxin_subgr"/>
</dbReference>
<dbReference type="GO" id="GO:0034599">
    <property type="term" value="P:cellular response to oxidative stress"/>
    <property type="evidence" value="ECO:0007669"/>
    <property type="project" value="TreeGrafter"/>
</dbReference>
<protein>
    <recommendedName>
        <fullName evidence="1">Glutaredoxin domain-containing protein</fullName>
    </recommendedName>
</protein>
<gene>
    <name evidence="2" type="ORF">OFUS_LOCUS22099</name>
</gene>
<comment type="caution">
    <text evidence="2">The sequence shown here is derived from an EMBL/GenBank/DDBJ whole genome shotgun (WGS) entry which is preliminary data.</text>
</comment>
<dbReference type="Proteomes" id="UP000749559">
    <property type="component" value="Unassembled WGS sequence"/>
</dbReference>
<evidence type="ECO:0000259" key="1">
    <source>
        <dbReference type="Pfam" id="PF00462"/>
    </source>
</evidence>
<dbReference type="InterPro" id="IPR036249">
    <property type="entry name" value="Thioredoxin-like_sf"/>
</dbReference>
<dbReference type="PROSITE" id="PS51354">
    <property type="entry name" value="GLUTAREDOXIN_2"/>
    <property type="match status" value="1"/>
</dbReference>
<reference evidence="2" key="1">
    <citation type="submission" date="2022-03" db="EMBL/GenBank/DDBJ databases">
        <authorList>
            <person name="Martin C."/>
        </authorList>
    </citation>
    <scope>NUCLEOTIDE SEQUENCE</scope>
</reference>
<dbReference type="InterPro" id="IPR002109">
    <property type="entry name" value="Glutaredoxin"/>
</dbReference>
<dbReference type="GO" id="GO:0005737">
    <property type="term" value="C:cytoplasm"/>
    <property type="evidence" value="ECO:0007669"/>
    <property type="project" value="TreeGrafter"/>
</dbReference>
<dbReference type="PRINTS" id="PR00160">
    <property type="entry name" value="GLUTAREDOXIN"/>
</dbReference>
<dbReference type="AlphaFoldDB" id="A0A8S4PUW9"/>
<proteinExistence type="predicted"/>
<dbReference type="Pfam" id="PF00462">
    <property type="entry name" value="Glutaredoxin"/>
    <property type="match status" value="1"/>
</dbReference>
<accession>A0A8S4PUW9</accession>
<dbReference type="SUPFAM" id="SSF52833">
    <property type="entry name" value="Thioredoxin-like"/>
    <property type="match status" value="1"/>
</dbReference>
<sequence length="104" mass="11349">MSSFVDAEIQSGKKVVVFSKTYCPYCSRCKKVLQAHIGKEITAADFKWIEMDNMSNCSEIQAYLRKITGASSVPRVFINGKSVGGCDETTALDKSGKLSAMLKA</sequence>
<keyword evidence="3" id="KW-1185">Reference proteome</keyword>
<dbReference type="CDD" id="cd03419">
    <property type="entry name" value="GRX_GRXh_1_2_like"/>
    <property type="match status" value="1"/>
</dbReference>
<dbReference type="InterPro" id="IPR011899">
    <property type="entry name" value="Glutaredoxin_euk/vir"/>
</dbReference>
<feature type="domain" description="Glutaredoxin" evidence="1">
    <location>
        <begin position="15"/>
        <end position="83"/>
    </location>
</feature>
<evidence type="ECO:0000313" key="2">
    <source>
        <dbReference type="EMBL" id="CAH1797886.1"/>
    </source>
</evidence>
<dbReference type="FunFam" id="3.40.30.10:FF:000093">
    <property type="entry name" value="Glutaredoxin 2"/>
    <property type="match status" value="1"/>
</dbReference>
<dbReference type="NCBIfam" id="TIGR02180">
    <property type="entry name" value="GRX_euk"/>
    <property type="match status" value="1"/>
</dbReference>
<dbReference type="PANTHER" id="PTHR45694">
    <property type="entry name" value="GLUTAREDOXIN 2"/>
    <property type="match status" value="1"/>
</dbReference>
<dbReference type="PANTHER" id="PTHR45694:SF18">
    <property type="entry name" value="GLUTAREDOXIN-1-RELATED"/>
    <property type="match status" value="1"/>
</dbReference>
<name>A0A8S4PUW9_OWEFU</name>